<dbReference type="Proteomes" id="UP001597267">
    <property type="component" value="Unassembled WGS sequence"/>
</dbReference>
<dbReference type="EMBL" id="JBHTOP010000002">
    <property type="protein sequence ID" value="MFD1670753.1"/>
    <property type="molecule type" value="Genomic_DNA"/>
</dbReference>
<accession>A0ABW4J486</accession>
<evidence type="ECO:0000313" key="2">
    <source>
        <dbReference type="EMBL" id="MFD1670753.1"/>
    </source>
</evidence>
<dbReference type="InterPro" id="IPR052339">
    <property type="entry name" value="Fe-S_Maturation_MIP18"/>
</dbReference>
<dbReference type="PANTHER" id="PTHR42831">
    <property type="entry name" value="FE-S PROTEIN MATURATION AUXILIARY FACTOR YITW"/>
    <property type="match status" value="1"/>
</dbReference>
<organism evidence="2 3">
    <name type="scientific">Agrilactobacillus yilanensis</name>
    <dbReference type="NCBI Taxonomy" id="2485997"/>
    <lineage>
        <taxon>Bacteria</taxon>
        <taxon>Bacillati</taxon>
        <taxon>Bacillota</taxon>
        <taxon>Bacilli</taxon>
        <taxon>Lactobacillales</taxon>
        <taxon>Lactobacillaceae</taxon>
        <taxon>Agrilactobacillus</taxon>
    </lineage>
</organism>
<gene>
    <name evidence="2" type="ORF">ACFQ5M_01445</name>
</gene>
<evidence type="ECO:0000313" key="3">
    <source>
        <dbReference type="Proteomes" id="UP001597267"/>
    </source>
</evidence>
<dbReference type="PANTHER" id="PTHR42831:SF1">
    <property type="entry name" value="FE-S PROTEIN MATURATION AUXILIARY FACTOR YITW"/>
    <property type="match status" value="1"/>
</dbReference>
<keyword evidence="3" id="KW-1185">Reference proteome</keyword>
<comment type="caution">
    <text evidence="2">The sequence shown here is derived from an EMBL/GenBank/DDBJ whole genome shotgun (WGS) entry which is preliminary data.</text>
</comment>
<sequence length="117" mass="12797">MRADIKLNPRAAALETQLVDKFEKIIEPEIGLDIYNLGFLYEITLDETGHYRVVMTFSEAGCSCIGEVPAAIKATLVDIEGINSVAVDVVWAPVWKMTRISRLGRIALGISPAGLVH</sequence>
<feature type="domain" description="MIP18 family-like" evidence="1">
    <location>
        <begin position="22"/>
        <end position="89"/>
    </location>
</feature>
<reference evidence="3" key="1">
    <citation type="journal article" date="2019" name="Int. J. Syst. Evol. Microbiol.">
        <title>The Global Catalogue of Microorganisms (GCM) 10K type strain sequencing project: providing services to taxonomists for standard genome sequencing and annotation.</title>
        <authorList>
            <consortium name="The Broad Institute Genomics Platform"/>
            <consortium name="The Broad Institute Genome Sequencing Center for Infectious Disease"/>
            <person name="Wu L."/>
            <person name="Ma J."/>
        </authorList>
    </citation>
    <scope>NUCLEOTIDE SEQUENCE [LARGE SCALE GENOMIC DNA]</scope>
    <source>
        <strain evidence="3">CCM 8896</strain>
    </source>
</reference>
<evidence type="ECO:0000259" key="1">
    <source>
        <dbReference type="Pfam" id="PF01883"/>
    </source>
</evidence>
<dbReference type="SUPFAM" id="SSF117916">
    <property type="entry name" value="Fe-S cluster assembly (FSCA) domain-like"/>
    <property type="match status" value="1"/>
</dbReference>
<dbReference type="Pfam" id="PF01883">
    <property type="entry name" value="FeS_assembly_P"/>
    <property type="match status" value="1"/>
</dbReference>
<dbReference type="RefSeq" id="WP_125712775.1">
    <property type="nucleotide sequence ID" value="NZ_JBHTOP010000002.1"/>
</dbReference>
<protein>
    <submittedName>
        <fullName evidence="2">Metal-sulfur cluster assembly factor</fullName>
    </submittedName>
</protein>
<dbReference type="InterPro" id="IPR002744">
    <property type="entry name" value="MIP18-like"/>
</dbReference>
<dbReference type="InterPro" id="IPR034904">
    <property type="entry name" value="FSCA_dom_sf"/>
</dbReference>
<proteinExistence type="predicted"/>
<name>A0ABW4J486_9LACO</name>
<dbReference type="Gene3D" id="3.30.300.130">
    <property type="entry name" value="Fe-S cluster assembly (FSCA)"/>
    <property type="match status" value="1"/>
</dbReference>